<feature type="domain" description="HTH lysR-type" evidence="5">
    <location>
        <begin position="7"/>
        <end position="64"/>
    </location>
</feature>
<comment type="similarity">
    <text evidence="1">Belongs to the LysR transcriptional regulatory family.</text>
</comment>
<dbReference type="SUPFAM" id="SSF53850">
    <property type="entry name" value="Periplasmic binding protein-like II"/>
    <property type="match status" value="1"/>
</dbReference>
<dbReference type="PANTHER" id="PTHR30126">
    <property type="entry name" value="HTH-TYPE TRANSCRIPTIONAL REGULATOR"/>
    <property type="match status" value="1"/>
</dbReference>
<keyword evidence="4" id="KW-0804">Transcription</keyword>
<keyword evidence="7" id="KW-1185">Reference proteome</keyword>
<dbReference type="Gene3D" id="1.10.10.10">
    <property type="entry name" value="Winged helix-like DNA-binding domain superfamily/Winged helix DNA-binding domain"/>
    <property type="match status" value="1"/>
</dbReference>
<dbReference type="EMBL" id="FMZV01000004">
    <property type="protein sequence ID" value="SDC98900.1"/>
    <property type="molecule type" value="Genomic_DNA"/>
</dbReference>
<dbReference type="Pfam" id="PF00126">
    <property type="entry name" value="HTH_1"/>
    <property type="match status" value="1"/>
</dbReference>
<dbReference type="STRING" id="639004.SAMN04488239_104309"/>
<dbReference type="GO" id="GO:0000976">
    <property type="term" value="F:transcription cis-regulatory region binding"/>
    <property type="evidence" value="ECO:0007669"/>
    <property type="project" value="TreeGrafter"/>
</dbReference>
<accession>A0A1G6R2N3</accession>
<protein>
    <submittedName>
        <fullName evidence="6">Transcriptional regulator, LysR family</fullName>
    </submittedName>
</protein>
<evidence type="ECO:0000313" key="6">
    <source>
        <dbReference type="EMBL" id="SDC98900.1"/>
    </source>
</evidence>
<proteinExistence type="inferred from homology"/>
<keyword evidence="2" id="KW-0805">Transcription regulation</keyword>
<keyword evidence="3" id="KW-0238">DNA-binding</keyword>
<evidence type="ECO:0000256" key="2">
    <source>
        <dbReference type="ARBA" id="ARBA00023015"/>
    </source>
</evidence>
<dbReference type="Pfam" id="PF03466">
    <property type="entry name" value="LysR_substrate"/>
    <property type="match status" value="1"/>
</dbReference>
<dbReference type="InterPro" id="IPR036390">
    <property type="entry name" value="WH_DNA-bd_sf"/>
</dbReference>
<evidence type="ECO:0000256" key="3">
    <source>
        <dbReference type="ARBA" id="ARBA00023125"/>
    </source>
</evidence>
<dbReference type="InterPro" id="IPR000847">
    <property type="entry name" value="LysR_HTH_N"/>
</dbReference>
<reference evidence="7" key="1">
    <citation type="submission" date="2016-10" db="EMBL/GenBank/DDBJ databases">
        <authorList>
            <person name="Varghese N."/>
            <person name="Submissions S."/>
        </authorList>
    </citation>
    <scope>NUCLEOTIDE SEQUENCE [LARGE SCALE GENOMIC DNA]</scope>
    <source>
        <strain evidence="7">CGMCC 1.9108</strain>
    </source>
</reference>
<organism evidence="6 7">
    <name type="scientific">Ruegeria marina</name>
    <dbReference type="NCBI Taxonomy" id="639004"/>
    <lineage>
        <taxon>Bacteria</taxon>
        <taxon>Pseudomonadati</taxon>
        <taxon>Pseudomonadota</taxon>
        <taxon>Alphaproteobacteria</taxon>
        <taxon>Rhodobacterales</taxon>
        <taxon>Roseobacteraceae</taxon>
        <taxon>Ruegeria</taxon>
    </lineage>
</organism>
<sequence>MKNLSLMQIAALETFLAIAETGSFHAAARALNVTQTAVSARIKALETALGVALFERGPAGTRLSLAGQRFRPHAEQMSRTWSFVTAEMAAGPGARGALRLGAQLSLWDALLVDMAVWLEQEQGVVPFTLNYDHALDMGVAVAERLLDLALVHDRPTQPGIEVVDLPDERLLLVSDRPLSLGQDEMPLFINLEFCAEYDRLWQQVMPPGSRQHIVLGNAAMGLRYLLRRGGVGYFPDTMVNGPLRRGRLHAVRGAPEMHLACRAIHLRDNPALGQIETVIAGLRKLRRGR</sequence>
<dbReference type="InterPro" id="IPR005119">
    <property type="entry name" value="LysR_subst-bd"/>
</dbReference>
<dbReference type="Proteomes" id="UP000199628">
    <property type="component" value="Unassembled WGS sequence"/>
</dbReference>
<evidence type="ECO:0000259" key="5">
    <source>
        <dbReference type="PROSITE" id="PS50931"/>
    </source>
</evidence>
<dbReference type="AlphaFoldDB" id="A0A1G6R2N3"/>
<evidence type="ECO:0000256" key="4">
    <source>
        <dbReference type="ARBA" id="ARBA00023163"/>
    </source>
</evidence>
<dbReference type="RefSeq" id="WP_245706419.1">
    <property type="nucleotide sequence ID" value="NZ_FMZV01000004.1"/>
</dbReference>
<name>A0A1G6R2N3_9RHOB</name>
<dbReference type="PRINTS" id="PR00039">
    <property type="entry name" value="HTHLYSR"/>
</dbReference>
<evidence type="ECO:0000256" key="1">
    <source>
        <dbReference type="ARBA" id="ARBA00009437"/>
    </source>
</evidence>
<dbReference type="InterPro" id="IPR036388">
    <property type="entry name" value="WH-like_DNA-bd_sf"/>
</dbReference>
<dbReference type="SUPFAM" id="SSF46785">
    <property type="entry name" value="Winged helix' DNA-binding domain"/>
    <property type="match status" value="1"/>
</dbReference>
<dbReference type="FunFam" id="1.10.10.10:FF:000001">
    <property type="entry name" value="LysR family transcriptional regulator"/>
    <property type="match status" value="1"/>
</dbReference>
<dbReference type="PROSITE" id="PS50931">
    <property type="entry name" value="HTH_LYSR"/>
    <property type="match status" value="1"/>
</dbReference>
<gene>
    <name evidence="6" type="ORF">SAMN04488239_104309</name>
</gene>
<evidence type="ECO:0000313" key="7">
    <source>
        <dbReference type="Proteomes" id="UP000199628"/>
    </source>
</evidence>
<dbReference type="PANTHER" id="PTHR30126:SF21">
    <property type="entry name" value="TRANSCRIPTIONAL REGULATOR-RELATED"/>
    <property type="match status" value="1"/>
</dbReference>
<dbReference type="GO" id="GO:0003700">
    <property type="term" value="F:DNA-binding transcription factor activity"/>
    <property type="evidence" value="ECO:0007669"/>
    <property type="project" value="InterPro"/>
</dbReference>